<dbReference type="HOGENOM" id="CLU_2475005_0_0_1"/>
<name>A0A0C3H1L4_OIDMZ</name>
<accession>A0A0C3H1L4</accession>
<dbReference type="EMBL" id="KN832884">
    <property type="protein sequence ID" value="KIM96401.1"/>
    <property type="molecule type" value="Genomic_DNA"/>
</dbReference>
<gene>
    <name evidence="2" type="ORF">OIDMADRAFT_20779</name>
</gene>
<dbReference type="InParanoid" id="A0A0C3H1L4"/>
<feature type="non-terminal residue" evidence="2">
    <location>
        <position position="88"/>
    </location>
</feature>
<feature type="transmembrane region" description="Helical" evidence="1">
    <location>
        <begin position="48"/>
        <end position="72"/>
    </location>
</feature>
<evidence type="ECO:0000256" key="1">
    <source>
        <dbReference type="SAM" id="Phobius"/>
    </source>
</evidence>
<organism evidence="2 3">
    <name type="scientific">Oidiodendron maius (strain Zn)</name>
    <dbReference type="NCBI Taxonomy" id="913774"/>
    <lineage>
        <taxon>Eukaryota</taxon>
        <taxon>Fungi</taxon>
        <taxon>Dikarya</taxon>
        <taxon>Ascomycota</taxon>
        <taxon>Pezizomycotina</taxon>
        <taxon>Leotiomycetes</taxon>
        <taxon>Leotiomycetes incertae sedis</taxon>
        <taxon>Myxotrichaceae</taxon>
        <taxon>Oidiodendron</taxon>
    </lineage>
</organism>
<keyword evidence="1" id="KW-1133">Transmembrane helix</keyword>
<protein>
    <submittedName>
        <fullName evidence="2">Uncharacterized protein</fullName>
    </submittedName>
</protein>
<dbReference type="AlphaFoldDB" id="A0A0C3H1L4"/>
<proteinExistence type="predicted"/>
<sequence>MFINYRDKIGTTGGGRQRPHDSFNHYEQAPQHTFTAFAIHNHKLTNTAWGGLLVATIARGLFAAIAGIWCMLQNEITVPSGQSQDRLL</sequence>
<reference evidence="3" key="2">
    <citation type="submission" date="2015-01" db="EMBL/GenBank/DDBJ databases">
        <title>Evolutionary Origins and Diversification of the Mycorrhizal Mutualists.</title>
        <authorList>
            <consortium name="DOE Joint Genome Institute"/>
            <consortium name="Mycorrhizal Genomics Consortium"/>
            <person name="Kohler A."/>
            <person name="Kuo A."/>
            <person name="Nagy L.G."/>
            <person name="Floudas D."/>
            <person name="Copeland A."/>
            <person name="Barry K.W."/>
            <person name="Cichocki N."/>
            <person name="Veneault-Fourrey C."/>
            <person name="LaButti K."/>
            <person name="Lindquist E.A."/>
            <person name="Lipzen A."/>
            <person name="Lundell T."/>
            <person name="Morin E."/>
            <person name="Murat C."/>
            <person name="Riley R."/>
            <person name="Ohm R."/>
            <person name="Sun H."/>
            <person name="Tunlid A."/>
            <person name="Henrissat B."/>
            <person name="Grigoriev I.V."/>
            <person name="Hibbett D.S."/>
            <person name="Martin F."/>
        </authorList>
    </citation>
    <scope>NUCLEOTIDE SEQUENCE [LARGE SCALE GENOMIC DNA]</scope>
    <source>
        <strain evidence="3">Zn</strain>
    </source>
</reference>
<reference evidence="2 3" key="1">
    <citation type="submission" date="2014-04" db="EMBL/GenBank/DDBJ databases">
        <authorList>
            <consortium name="DOE Joint Genome Institute"/>
            <person name="Kuo A."/>
            <person name="Martino E."/>
            <person name="Perotto S."/>
            <person name="Kohler A."/>
            <person name="Nagy L.G."/>
            <person name="Floudas D."/>
            <person name="Copeland A."/>
            <person name="Barry K.W."/>
            <person name="Cichocki N."/>
            <person name="Veneault-Fourrey C."/>
            <person name="LaButti K."/>
            <person name="Lindquist E.A."/>
            <person name="Lipzen A."/>
            <person name="Lundell T."/>
            <person name="Morin E."/>
            <person name="Murat C."/>
            <person name="Sun H."/>
            <person name="Tunlid A."/>
            <person name="Henrissat B."/>
            <person name="Grigoriev I.V."/>
            <person name="Hibbett D.S."/>
            <person name="Martin F."/>
            <person name="Nordberg H.P."/>
            <person name="Cantor M.N."/>
            <person name="Hua S.X."/>
        </authorList>
    </citation>
    <scope>NUCLEOTIDE SEQUENCE [LARGE SCALE GENOMIC DNA]</scope>
    <source>
        <strain evidence="2 3">Zn</strain>
    </source>
</reference>
<evidence type="ECO:0000313" key="2">
    <source>
        <dbReference type="EMBL" id="KIM96401.1"/>
    </source>
</evidence>
<keyword evidence="1" id="KW-0812">Transmembrane</keyword>
<dbReference type="Proteomes" id="UP000054321">
    <property type="component" value="Unassembled WGS sequence"/>
</dbReference>
<evidence type="ECO:0000313" key="3">
    <source>
        <dbReference type="Proteomes" id="UP000054321"/>
    </source>
</evidence>
<keyword evidence="1" id="KW-0472">Membrane</keyword>
<keyword evidence="3" id="KW-1185">Reference proteome</keyword>